<dbReference type="Gene3D" id="1.20.1250.20">
    <property type="entry name" value="MFS general substrate transporter like domains"/>
    <property type="match status" value="2"/>
</dbReference>
<evidence type="ECO:0000256" key="6">
    <source>
        <dbReference type="ARBA" id="ARBA00023136"/>
    </source>
</evidence>
<evidence type="ECO:0000313" key="10">
    <source>
        <dbReference type="Proteomes" id="UP000184356"/>
    </source>
</evidence>
<evidence type="ECO:0000256" key="2">
    <source>
        <dbReference type="ARBA" id="ARBA00008335"/>
    </source>
</evidence>
<feature type="transmembrane region" description="Helical" evidence="7">
    <location>
        <begin position="55"/>
        <end position="76"/>
    </location>
</feature>
<dbReference type="GO" id="GO:0016020">
    <property type="term" value="C:membrane"/>
    <property type="evidence" value="ECO:0007669"/>
    <property type="project" value="UniProtKB-SubCell"/>
</dbReference>
<dbReference type="Pfam" id="PF07690">
    <property type="entry name" value="MFS_1"/>
    <property type="match status" value="1"/>
</dbReference>
<comment type="similarity">
    <text evidence="2">Belongs to the major facilitator superfamily.</text>
</comment>
<sequence length="507" mass="55468">MASEDKHIASPGCSDTKDDTLMEDIAEVGHAATDHLGRSLIHTDREREAKLRKKIDWYITPLVSLIYLFCFIDRSNIGNARLGGLEIDLNMTGSDFNVALSIFYISYILFEVPAIMLCKRIGPGWFLPATCLGFGVASLGTAFVTSYAQLCGVRFVLGIFEAGMLPGTSYYLSRWYRRAELTWRMSFFIVSAALAGAFGGLLASAILSTPDIGSVTSWKKIFLVEGIITCGIALVSLVALTDCPGTAIWLNEDEKSLAASRVKSERIGMTELLDTHTNKKFMMGILNPVVLAASFIFLLLQITVQGLAFFLPTIISTIYPAASIVQQQLYTVPPYALGTVACLVVCFLSTRLDRRGIFLVVCAPFSIIGYSIFMGTNNGHARYGATFLPMCGVFAYGATVPSHISANVVSDTARSSAMGLFALMGNFGGLISTWTFLPSDRPSYHIGNGLNLAAQLAIFVIALGMFFWIRAENKKREGRDVVSELCGMSIQEIQDLDWKHPGFRFHN</sequence>
<feature type="transmembrane region" description="Helical" evidence="7">
    <location>
        <begin position="96"/>
        <end position="118"/>
    </location>
</feature>
<feature type="transmembrane region" description="Helical" evidence="7">
    <location>
        <begin position="418"/>
        <end position="437"/>
    </location>
</feature>
<dbReference type="GO" id="GO:0022857">
    <property type="term" value="F:transmembrane transporter activity"/>
    <property type="evidence" value="ECO:0007669"/>
    <property type="project" value="InterPro"/>
</dbReference>
<keyword evidence="5 7" id="KW-1133">Transmembrane helix</keyword>
<protein>
    <recommendedName>
        <fullName evidence="8">Major facilitator superfamily (MFS) profile domain-containing protein</fullName>
    </recommendedName>
</protein>
<dbReference type="FunFam" id="1.20.1250.20:FF:000057">
    <property type="entry name" value="MFS general substrate transporter"/>
    <property type="match status" value="1"/>
</dbReference>
<keyword evidence="10" id="KW-1185">Reference proteome</keyword>
<dbReference type="STRING" id="1036612.A0A1L9T4S1"/>
<evidence type="ECO:0000256" key="7">
    <source>
        <dbReference type="SAM" id="Phobius"/>
    </source>
</evidence>
<accession>A0A1L9T4S1</accession>
<keyword evidence="6 7" id="KW-0472">Membrane</keyword>
<dbReference type="PROSITE" id="PS50850">
    <property type="entry name" value="MFS"/>
    <property type="match status" value="1"/>
</dbReference>
<dbReference type="InterPro" id="IPR020846">
    <property type="entry name" value="MFS_dom"/>
</dbReference>
<organism evidence="9 10">
    <name type="scientific">Aspergillus sydowii CBS 593.65</name>
    <dbReference type="NCBI Taxonomy" id="1036612"/>
    <lineage>
        <taxon>Eukaryota</taxon>
        <taxon>Fungi</taxon>
        <taxon>Dikarya</taxon>
        <taxon>Ascomycota</taxon>
        <taxon>Pezizomycotina</taxon>
        <taxon>Eurotiomycetes</taxon>
        <taxon>Eurotiomycetidae</taxon>
        <taxon>Eurotiales</taxon>
        <taxon>Aspergillaceae</taxon>
        <taxon>Aspergillus</taxon>
        <taxon>Aspergillus subgen. Nidulantes</taxon>
    </lineage>
</organism>
<feature type="transmembrane region" description="Helical" evidence="7">
    <location>
        <begin position="332"/>
        <end position="350"/>
    </location>
</feature>
<feature type="transmembrane region" description="Helical" evidence="7">
    <location>
        <begin position="357"/>
        <end position="375"/>
    </location>
</feature>
<feature type="domain" description="Major facilitator superfamily (MFS) profile" evidence="8">
    <location>
        <begin position="59"/>
        <end position="474"/>
    </location>
</feature>
<dbReference type="InterPro" id="IPR036259">
    <property type="entry name" value="MFS_trans_sf"/>
</dbReference>
<name>A0A1L9T4S1_9EURO</name>
<comment type="subcellular location">
    <subcellularLocation>
        <location evidence="1">Membrane</location>
        <topology evidence="1">Multi-pass membrane protein</topology>
    </subcellularLocation>
</comment>
<dbReference type="PANTHER" id="PTHR43791">
    <property type="entry name" value="PERMEASE-RELATED"/>
    <property type="match status" value="1"/>
</dbReference>
<dbReference type="VEuPathDB" id="FungiDB:ASPSYDRAFT_49562"/>
<dbReference type="EMBL" id="KV878594">
    <property type="protein sequence ID" value="OJJ54436.1"/>
    <property type="molecule type" value="Genomic_DNA"/>
</dbReference>
<proteinExistence type="inferred from homology"/>
<reference evidence="10" key="1">
    <citation type="journal article" date="2017" name="Genome Biol.">
        <title>Comparative genomics reveals high biological diversity and specific adaptations in the industrially and medically important fungal genus Aspergillus.</title>
        <authorList>
            <person name="de Vries R.P."/>
            <person name="Riley R."/>
            <person name="Wiebenga A."/>
            <person name="Aguilar-Osorio G."/>
            <person name="Amillis S."/>
            <person name="Uchima C.A."/>
            <person name="Anderluh G."/>
            <person name="Asadollahi M."/>
            <person name="Askin M."/>
            <person name="Barry K."/>
            <person name="Battaglia E."/>
            <person name="Bayram O."/>
            <person name="Benocci T."/>
            <person name="Braus-Stromeyer S.A."/>
            <person name="Caldana C."/>
            <person name="Canovas D."/>
            <person name="Cerqueira G.C."/>
            <person name="Chen F."/>
            <person name="Chen W."/>
            <person name="Choi C."/>
            <person name="Clum A."/>
            <person name="Dos Santos R.A."/>
            <person name="Damasio A.R."/>
            <person name="Diallinas G."/>
            <person name="Emri T."/>
            <person name="Fekete E."/>
            <person name="Flipphi M."/>
            <person name="Freyberg S."/>
            <person name="Gallo A."/>
            <person name="Gournas C."/>
            <person name="Habgood R."/>
            <person name="Hainaut M."/>
            <person name="Harispe M.L."/>
            <person name="Henrissat B."/>
            <person name="Hilden K.S."/>
            <person name="Hope R."/>
            <person name="Hossain A."/>
            <person name="Karabika E."/>
            <person name="Karaffa L."/>
            <person name="Karanyi Z."/>
            <person name="Krasevec N."/>
            <person name="Kuo A."/>
            <person name="Kusch H."/>
            <person name="LaButti K."/>
            <person name="Lagendijk E.L."/>
            <person name="Lapidus A."/>
            <person name="Levasseur A."/>
            <person name="Lindquist E."/>
            <person name="Lipzen A."/>
            <person name="Logrieco A.F."/>
            <person name="MacCabe A."/>
            <person name="Maekelae M.R."/>
            <person name="Malavazi I."/>
            <person name="Melin P."/>
            <person name="Meyer V."/>
            <person name="Mielnichuk N."/>
            <person name="Miskei M."/>
            <person name="Molnar A.P."/>
            <person name="Mule G."/>
            <person name="Ngan C.Y."/>
            <person name="Orejas M."/>
            <person name="Orosz E."/>
            <person name="Ouedraogo J.P."/>
            <person name="Overkamp K.M."/>
            <person name="Park H.-S."/>
            <person name="Perrone G."/>
            <person name="Piumi F."/>
            <person name="Punt P.J."/>
            <person name="Ram A.F."/>
            <person name="Ramon A."/>
            <person name="Rauscher S."/>
            <person name="Record E."/>
            <person name="Riano-Pachon D.M."/>
            <person name="Robert V."/>
            <person name="Roehrig J."/>
            <person name="Ruller R."/>
            <person name="Salamov A."/>
            <person name="Salih N.S."/>
            <person name="Samson R.A."/>
            <person name="Sandor E."/>
            <person name="Sanguinetti M."/>
            <person name="Schuetze T."/>
            <person name="Sepcic K."/>
            <person name="Shelest E."/>
            <person name="Sherlock G."/>
            <person name="Sophianopoulou V."/>
            <person name="Squina F.M."/>
            <person name="Sun H."/>
            <person name="Susca A."/>
            <person name="Todd R.B."/>
            <person name="Tsang A."/>
            <person name="Unkles S.E."/>
            <person name="van de Wiele N."/>
            <person name="van Rossen-Uffink D."/>
            <person name="Oliveira J.V."/>
            <person name="Vesth T.C."/>
            <person name="Visser J."/>
            <person name="Yu J.-H."/>
            <person name="Zhou M."/>
            <person name="Andersen M.R."/>
            <person name="Archer D.B."/>
            <person name="Baker S.E."/>
            <person name="Benoit I."/>
            <person name="Brakhage A.A."/>
            <person name="Braus G.H."/>
            <person name="Fischer R."/>
            <person name="Frisvad J.C."/>
            <person name="Goldman G.H."/>
            <person name="Houbraken J."/>
            <person name="Oakley B."/>
            <person name="Pocsi I."/>
            <person name="Scazzocchio C."/>
            <person name="Seiboth B."/>
            <person name="vanKuyk P.A."/>
            <person name="Wortman J."/>
            <person name="Dyer P.S."/>
            <person name="Grigoriev I.V."/>
        </authorList>
    </citation>
    <scope>NUCLEOTIDE SEQUENCE [LARGE SCALE GENOMIC DNA]</scope>
    <source>
        <strain evidence="10">CBS 593.65</strain>
    </source>
</reference>
<evidence type="ECO:0000259" key="8">
    <source>
        <dbReference type="PROSITE" id="PS50850"/>
    </source>
</evidence>
<evidence type="ECO:0000256" key="4">
    <source>
        <dbReference type="ARBA" id="ARBA00022692"/>
    </source>
</evidence>
<gene>
    <name evidence="9" type="ORF">ASPSYDRAFT_49562</name>
</gene>
<feature type="transmembrane region" description="Helical" evidence="7">
    <location>
        <begin position="449"/>
        <end position="469"/>
    </location>
</feature>
<evidence type="ECO:0000256" key="5">
    <source>
        <dbReference type="ARBA" id="ARBA00022989"/>
    </source>
</evidence>
<feature type="transmembrane region" description="Helical" evidence="7">
    <location>
        <begin position="153"/>
        <end position="173"/>
    </location>
</feature>
<dbReference type="OrthoDB" id="2985014at2759"/>
<dbReference type="FunFam" id="1.20.1250.20:FF:000013">
    <property type="entry name" value="MFS general substrate transporter"/>
    <property type="match status" value="1"/>
</dbReference>
<evidence type="ECO:0000313" key="9">
    <source>
        <dbReference type="EMBL" id="OJJ54436.1"/>
    </source>
</evidence>
<evidence type="ECO:0000256" key="3">
    <source>
        <dbReference type="ARBA" id="ARBA00022448"/>
    </source>
</evidence>
<dbReference type="Proteomes" id="UP000184356">
    <property type="component" value="Unassembled WGS sequence"/>
</dbReference>
<dbReference type="InterPro" id="IPR011701">
    <property type="entry name" value="MFS"/>
</dbReference>
<feature type="transmembrane region" description="Helical" evidence="7">
    <location>
        <begin position="185"/>
        <end position="209"/>
    </location>
</feature>
<feature type="transmembrane region" description="Helical" evidence="7">
    <location>
        <begin position="125"/>
        <end position="147"/>
    </location>
</feature>
<dbReference type="RefSeq" id="XP_040698242.1">
    <property type="nucleotide sequence ID" value="XM_040847858.1"/>
</dbReference>
<dbReference type="PANTHER" id="PTHR43791:SF48">
    <property type="entry name" value="TRANSPORTER, PUTATIVE (AFU_ORTHOLOGUE AFUA_4G01000)-RELATED"/>
    <property type="match status" value="1"/>
</dbReference>
<feature type="transmembrane region" description="Helical" evidence="7">
    <location>
        <begin position="289"/>
        <end position="312"/>
    </location>
</feature>
<feature type="transmembrane region" description="Helical" evidence="7">
    <location>
        <begin position="387"/>
        <end position="406"/>
    </location>
</feature>
<keyword evidence="4 7" id="KW-0812">Transmembrane</keyword>
<dbReference type="AlphaFoldDB" id="A0A1L9T4S1"/>
<keyword evidence="3" id="KW-0813">Transport</keyword>
<feature type="transmembrane region" description="Helical" evidence="7">
    <location>
        <begin position="221"/>
        <end position="240"/>
    </location>
</feature>
<dbReference type="SUPFAM" id="SSF103473">
    <property type="entry name" value="MFS general substrate transporter"/>
    <property type="match status" value="1"/>
</dbReference>
<evidence type="ECO:0000256" key="1">
    <source>
        <dbReference type="ARBA" id="ARBA00004141"/>
    </source>
</evidence>
<dbReference type="GeneID" id="63763931"/>